<dbReference type="AlphaFoldDB" id="A0A1I0ZEC1"/>
<evidence type="ECO:0000313" key="3">
    <source>
        <dbReference type="EMBL" id="SFB22768.1"/>
    </source>
</evidence>
<dbReference type="OrthoDB" id="1354837at2"/>
<dbReference type="RefSeq" id="WP_091477076.1">
    <property type="nucleotide sequence ID" value="NZ_FOJT01000005.1"/>
</dbReference>
<dbReference type="Proteomes" id="UP000199604">
    <property type="component" value="Unassembled WGS sequence"/>
</dbReference>
<accession>A0A1I0ZEC1</accession>
<keyword evidence="2" id="KW-0732">Signal</keyword>
<evidence type="ECO:0000256" key="2">
    <source>
        <dbReference type="SAM" id="SignalP"/>
    </source>
</evidence>
<evidence type="ECO:0000313" key="4">
    <source>
        <dbReference type="Proteomes" id="UP000199604"/>
    </source>
</evidence>
<name>A0A1I0ZEC1_9FLAO</name>
<protein>
    <submittedName>
        <fullName evidence="3">Uncharacterized protein</fullName>
    </submittedName>
</protein>
<sequence>MKKYLLSLLAILSILLIFSCNGSKNENNNSEVQNPEALQDDIKLKSLTKRGVNLIDELYAELVEINPELKKLETELETFQETPSETENIFFNYNGKSNQYYGNATGFANQITDSISKKRIIALIKKSNEKYDSQSKEIDELVKEISNSQNSIQDNHNILKIVLTIPLIEKYQKENLPKKEKFLKTIVKQKAINKKITEKTPKY</sequence>
<evidence type="ECO:0000256" key="1">
    <source>
        <dbReference type="SAM" id="Coils"/>
    </source>
</evidence>
<dbReference type="EMBL" id="FOJT01000005">
    <property type="protein sequence ID" value="SFB22768.1"/>
    <property type="molecule type" value="Genomic_DNA"/>
</dbReference>
<keyword evidence="4" id="KW-1185">Reference proteome</keyword>
<feature type="chain" id="PRO_5011554602" evidence="2">
    <location>
        <begin position="23"/>
        <end position="203"/>
    </location>
</feature>
<proteinExistence type="predicted"/>
<dbReference type="PROSITE" id="PS51257">
    <property type="entry name" value="PROKAR_LIPOPROTEIN"/>
    <property type="match status" value="1"/>
</dbReference>
<reference evidence="4" key="1">
    <citation type="submission" date="2016-10" db="EMBL/GenBank/DDBJ databases">
        <authorList>
            <person name="Varghese N."/>
            <person name="Submissions S."/>
        </authorList>
    </citation>
    <scope>NUCLEOTIDE SEQUENCE [LARGE SCALE GENOMIC DNA]</scope>
    <source>
        <strain evidence="4">DSM 21789</strain>
    </source>
</reference>
<keyword evidence="1" id="KW-0175">Coiled coil</keyword>
<organism evidence="3 4">
    <name type="scientific">Flavobacterium swingsii</name>
    <dbReference type="NCBI Taxonomy" id="498292"/>
    <lineage>
        <taxon>Bacteria</taxon>
        <taxon>Pseudomonadati</taxon>
        <taxon>Bacteroidota</taxon>
        <taxon>Flavobacteriia</taxon>
        <taxon>Flavobacteriales</taxon>
        <taxon>Flavobacteriaceae</taxon>
        <taxon>Flavobacterium</taxon>
    </lineage>
</organism>
<gene>
    <name evidence="3" type="ORF">SAMN05660845_2147</name>
</gene>
<feature type="signal peptide" evidence="2">
    <location>
        <begin position="1"/>
        <end position="22"/>
    </location>
</feature>
<feature type="coiled-coil region" evidence="1">
    <location>
        <begin position="124"/>
        <end position="151"/>
    </location>
</feature>